<accession>A0A2V2W175</accession>
<dbReference type="VEuPathDB" id="TriTrypDB:TcG_00503"/>
<dbReference type="VEuPathDB" id="TriTrypDB:TcYC6_0068710"/>
<sequence length="431" mass="47764">MTVVQEAIRVTSATPQRYGAAADVLAMKTLSPHDKVRRYMEEQESRHVPPTDATPEVASSEGEHDAALLGQHEDGDGETNHKIVPLTGEPGPDARERVPDRQKEKKKQKKQQAPRKRKQRSESAGREADDPLLLFRRSQKALRTEARHVNMKEVLSRSLSGLFDGSGEASNPFSPAAGSQSSSAWSPLVANSITSQFLSNVRQRKKQTFERLLQKEIANSQLSTSRLTPDDGEYDDRIPELVIGDETAVMEPPSMGHDALLMDAGTTSSQADTLLMGNTTSRGFVELDEEAEQAQSEALMRKHELWRLRQKHLRERLRAEESVPQLKRGGHEASLRGQPQTTVPMNFVTQSTSSLTTARGTTADVDGPTETLVLAHCSIIQQSQSLALGLSADHIEMIRRANNFDNTSSQRLVVFETKSRKKREGLAHLQQ</sequence>
<dbReference type="EMBL" id="PRFA01000002">
    <property type="protein sequence ID" value="PWV02388.1"/>
    <property type="molecule type" value="Genomic_DNA"/>
</dbReference>
<evidence type="ECO:0000313" key="2">
    <source>
        <dbReference type="EMBL" id="PWV02388.1"/>
    </source>
</evidence>
<dbReference type="VEuPathDB" id="TriTrypDB:TCDM_00237"/>
<feature type="region of interest" description="Disordered" evidence="1">
    <location>
        <begin position="39"/>
        <end position="132"/>
    </location>
</feature>
<feature type="compositionally biased region" description="Basic and acidic residues" evidence="1">
    <location>
        <begin position="120"/>
        <end position="129"/>
    </location>
</feature>
<dbReference type="VEuPathDB" id="TriTrypDB:C3747_71g184"/>
<dbReference type="VEuPathDB" id="TriTrypDB:TCSYLVIO_005878"/>
<dbReference type="VEuPathDB" id="TriTrypDB:TcCLB.507001.20"/>
<dbReference type="VEuPathDB" id="TriTrypDB:C4B63_2g829"/>
<name>A0A2V2W175_TRYCR</name>
<evidence type="ECO:0000256" key="1">
    <source>
        <dbReference type="SAM" id="MobiDB-lite"/>
    </source>
</evidence>
<feature type="compositionally biased region" description="Basic and acidic residues" evidence="1">
    <location>
        <begin position="92"/>
        <end position="103"/>
    </location>
</feature>
<protein>
    <submittedName>
        <fullName evidence="2">Uncharacterized protein</fullName>
    </submittedName>
</protein>
<feature type="compositionally biased region" description="Basic and acidic residues" evidence="1">
    <location>
        <begin position="39"/>
        <end position="49"/>
    </location>
</feature>
<proteinExistence type="predicted"/>
<dbReference type="VEuPathDB" id="TriTrypDB:TcCL_NonESM00275"/>
<feature type="compositionally biased region" description="Basic and acidic residues" evidence="1">
    <location>
        <begin position="61"/>
        <end position="81"/>
    </location>
</feature>
<reference evidence="2 3" key="1">
    <citation type="journal article" date="2018" name="Microb. Genom.">
        <title>Expanding an expanded genome: long-read sequencing of Trypanosoma cruzi.</title>
        <authorList>
            <person name="Berna L."/>
            <person name="Rodriguez M."/>
            <person name="Chiribao M.L."/>
            <person name="Parodi-Talice A."/>
            <person name="Pita S."/>
            <person name="Rijo G."/>
            <person name="Alvarez-Valin F."/>
            <person name="Robello C."/>
        </authorList>
    </citation>
    <scope>NUCLEOTIDE SEQUENCE [LARGE SCALE GENOMIC DNA]</scope>
    <source>
        <strain evidence="2 3">Dm28c</strain>
    </source>
</reference>
<dbReference type="VEuPathDB" id="TriTrypDB:ECC02_001437"/>
<feature type="compositionally biased region" description="Basic residues" evidence="1">
    <location>
        <begin position="104"/>
        <end position="119"/>
    </location>
</feature>
<evidence type="ECO:0000313" key="3">
    <source>
        <dbReference type="Proteomes" id="UP000246121"/>
    </source>
</evidence>
<dbReference type="Proteomes" id="UP000246121">
    <property type="component" value="Unassembled WGS sequence"/>
</dbReference>
<dbReference type="VEuPathDB" id="TriTrypDB:TcBrA4_0062770"/>
<comment type="caution">
    <text evidence="2">The sequence shown here is derived from an EMBL/GenBank/DDBJ whole genome shotgun (WGS) entry which is preliminary data.</text>
</comment>
<organism evidence="2 3">
    <name type="scientific">Trypanosoma cruzi</name>
    <dbReference type="NCBI Taxonomy" id="5693"/>
    <lineage>
        <taxon>Eukaryota</taxon>
        <taxon>Discoba</taxon>
        <taxon>Euglenozoa</taxon>
        <taxon>Kinetoplastea</taxon>
        <taxon>Metakinetoplastina</taxon>
        <taxon>Trypanosomatida</taxon>
        <taxon>Trypanosomatidae</taxon>
        <taxon>Trypanosoma</taxon>
        <taxon>Schizotrypanum</taxon>
    </lineage>
</organism>
<dbReference type="VEuPathDB" id="TriTrypDB:Tc_MARK_4506"/>
<dbReference type="VEuPathDB" id="TriTrypDB:BCY84_13980"/>
<gene>
    <name evidence="2" type="ORF">C4B63_2g829</name>
</gene>
<dbReference type="VEuPathDB" id="TriTrypDB:TcCLB.503557.30"/>
<dbReference type="AlphaFoldDB" id="A0A2V2W175"/>